<keyword evidence="3" id="KW-1185">Reference proteome</keyword>
<dbReference type="Pfam" id="PF13432">
    <property type="entry name" value="TPR_16"/>
    <property type="match status" value="1"/>
</dbReference>
<feature type="repeat" description="TPR" evidence="1">
    <location>
        <begin position="66"/>
        <end position="99"/>
    </location>
</feature>
<name>A0A125MN28_9GAMM</name>
<dbReference type="OrthoDB" id="5965059at2"/>
<dbReference type="Gene3D" id="1.25.40.10">
    <property type="entry name" value="Tetratricopeptide repeat domain"/>
    <property type="match status" value="3"/>
</dbReference>
<dbReference type="PROSITE" id="PS50005">
    <property type="entry name" value="TPR"/>
    <property type="match status" value="1"/>
</dbReference>
<dbReference type="Pfam" id="PF14559">
    <property type="entry name" value="TPR_19"/>
    <property type="match status" value="3"/>
</dbReference>
<evidence type="ECO:0000313" key="2">
    <source>
        <dbReference type="EMBL" id="KWS05271.1"/>
    </source>
</evidence>
<keyword evidence="2" id="KW-0456">Lyase</keyword>
<dbReference type="GO" id="GO:0004016">
    <property type="term" value="F:adenylate cyclase activity"/>
    <property type="evidence" value="ECO:0007669"/>
    <property type="project" value="UniProtKB-EC"/>
</dbReference>
<proteinExistence type="predicted"/>
<evidence type="ECO:0000313" key="3">
    <source>
        <dbReference type="Proteomes" id="UP000023435"/>
    </source>
</evidence>
<gene>
    <name evidence="2" type="ORF">AZ78_2822</name>
</gene>
<protein>
    <submittedName>
        <fullName evidence="2">Adenylate cyclase</fullName>
        <ecNumber evidence="2">4.6.1.1</ecNumber>
    </submittedName>
</protein>
<dbReference type="InterPro" id="IPR019734">
    <property type="entry name" value="TPR_rpt"/>
</dbReference>
<dbReference type="RefSeq" id="WP_036113338.1">
    <property type="nucleotide sequence ID" value="NZ_JAJA02000001.1"/>
</dbReference>
<evidence type="ECO:0000256" key="1">
    <source>
        <dbReference type="PROSITE-ProRule" id="PRU00339"/>
    </source>
</evidence>
<dbReference type="EC" id="4.6.1.1" evidence="2"/>
<dbReference type="AlphaFoldDB" id="A0A125MN28"/>
<dbReference type="InterPro" id="IPR011990">
    <property type="entry name" value="TPR-like_helical_dom_sf"/>
</dbReference>
<reference evidence="2 3" key="1">
    <citation type="journal article" date="2014" name="Genome Announc.">
        <title>Draft Genome Sequence of Lysobacter capsici AZ78, a Bacterium Antagonistic to Plant-Pathogenic Oomycetes.</title>
        <authorList>
            <person name="Puopolo G."/>
            <person name="Sonego P."/>
            <person name="Engelen K."/>
            <person name="Pertot I."/>
        </authorList>
    </citation>
    <scope>NUCLEOTIDE SEQUENCE [LARGE SCALE GENOMIC DNA]</scope>
    <source>
        <strain evidence="2 3">AZ78</strain>
    </source>
</reference>
<dbReference type="EMBL" id="JAJA02000001">
    <property type="protein sequence ID" value="KWS05271.1"/>
    <property type="molecule type" value="Genomic_DNA"/>
</dbReference>
<keyword evidence="1" id="KW-0802">TPR repeat</keyword>
<sequence length="690" mass="74701">MYESILDALRRGAADQALSAAEQALAADPQDATAHRLHAAALRLSGDREGAVAALDRAIGITPEDAQLYLERAGAQLDGRQLDEAQASLARAIGLDPNQFPAYIMKAQLAIVRGDLDEAERLGRTAARIAPEHPQVSTIEGVLALRRGDADRALAVLSHASTLAPDDPQVLHGLGFAYLAKGHLAFAEQAFTTLAERHPEQPTLQLLIADLLRLQQRFGDAADRIADLAGRDDAGFGVKRWAGELELDAGRPERALPLLRAAFDAHPYDPRTLNGIIAAWRSLDDADGAREALEGALARHPQAADLWRARLVLEPFGDAAALAVIDRWQQAMPGHIAALEARAAVHDQAGEHEQAVAIAHRIVELSPGDVRAEMRIVQDLAERDPDAAAERIERLIGMAVDPQVKRELRQMLGRSLDLADQPEAAAATWAELHAEVVDQRLPFNTVSKRGGGEWPALAPVADGTRGILLLWGAPGSRVERIGQVLGAVGAPLLIDRFGGQPPSDPLQRYGSVDELLSGALDPAFLVKMYRAALPARGVGDGPVFDWLLWWDNALLRAMRPYLSEALLLIAVRDPRDMLLDWLAYGSPTPYALPSPEQGARWLAQTLEQVADLHEGDLFPHKLVKLDETGDEPTAIAQVLADALRVQVSLPNGLSLPQRLPDGRWRQYAEPLAEAFALLAPVARRLGYPHS</sequence>
<dbReference type="SMART" id="SM00028">
    <property type="entry name" value="TPR"/>
    <property type="match status" value="7"/>
</dbReference>
<dbReference type="PANTHER" id="PTHR12558">
    <property type="entry name" value="CELL DIVISION CYCLE 16,23,27"/>
    <property type="match status" value="1"/>
</dbReference>
<comment type="caution">
    <text evidence="2">The sequence shown here is derived from an EMBL/GenBank/DDBJ whole genome shotgun (WGS) entry which is preliminary data.</text>
</comment>
<dbReference type="Proteomes" id="UP000023435">
    <property type="component" value="Unassembled WGS sequence"/>
</dbReference>
<dbReference type="PANTHER" id="PTHR12558:SF13">
    <property type="entry name" value="CELL DIVISION CYCLE PROTEIN 27 HOMOLOG"/>
    <property type="match status" value="1"/>
</dbReference>
<dbReference type="SUPFAM" id="SSF48452">
    <property type="entry name" value="TPR-like"/>
    <property type="match status" value="2"/>
</dbReference>
<accession>A0A125MN28</accession>
<organism evidence="2 3">
    <name type="scientific">Lysobacter capsici AZ78</name>
    <dbReference type="NCBI Taxonomy" id="1444315"/>
    <lineage>
        <taxon>Bacteria</taxon>
        <taxon>Pseudomonadati</taxon>
        <taxon>Pseudomonadota</taxon>
        <taxon>Gammaproteobacteria</taxon>
        <taxon>Lysobacterales</taxon>
        <taxon>Lysobacteraceae</taxon>
        <taxon>Lysobacter</taxon>
    </lineage>
</organism>